<dbReference type="EMBL" id="CACVKT020009750">
    <property type="protein sequence ID" value="CAC5423202.1"/>
    <property type="molecule type" value="Genomic_DNA"/>
</dbReference>
<protein>
    <submittedName>
        <fullName evidence="3">PITRM1</fullName>
        <ecNumber evidence="3">3.4.24.-</ecNumber>
    </submittedName>
</protein>
<dbReference type="GO" id="GO:0046872">
    <property type="term" value="F:metal ion binding"/>
    <property type="evidence" value="ECO:0007669"/>
    <property type="project" value="InterPro"/>
</dbReference>
<dbReference type="InterPro" id="IPR013578">
    <property type="entry name" value="Peptidase_M16C_assoc"/>
</dbReference>
<dbReference type="EC" id="3.4.24.-" evidence="3"/>
<dbReference type="SUPFAM" id="SSF63411">
    <property type="entry name" value="LuxS/MPP-like metallohydrolase"/>
    <property type="match status" value="1"/>
</dbReference>
<dbReference type="AlphaFoldDB" id="A0A6J8EU22"/>
<evidence type="ECO:0000259" key="2">
    <source>
        <dbReference type="SMART" id="SM01264"/>
    </source>
</evidence>
<keyword evidence="3" id="KW-0378">Hydrolase</keyword>
<accession>A0A6J8EU22</accession>
<evidence type="ECO:0000313" key="3">
    <source>
        <dbReference type="EMBL" id="CAC5423202.1"/>
    </source>
</evidence>
<name>A0A6J8EU22_MYTCO</name>
<dbReference type="GO" id="GO:0004222">
    <property type="term" value="F:metalloendopeptidase activity"/>
    <property type="evidence" value="ECO:0007669"/>
    <property type="project" value="TreeGrafter"/>
</dbReference>
<sequence>MVAEGFNYNPRNPPEHEELAQMNASFWPVFVDKTQDESAILQKEGEEDNVQSEQEERTIVMDEIEEIHYESESLNVNYTDTSSKKSKLQSSIADNDTDTHHTPKNETAILLGHQVSQLADSQVESSSSQLKSIESPQVPILVVIQYEGKVPVQLCVQPTNGITYLHMMSNMSEVPADLKLYVPLFCDVITKMGAGSMDYTELSQQIELTTSGLEAGTHVNQHHSDNYSYEQGVEFSSYCLDRNVDKMLDLWTNIFCSPNLKDEGRLMTLVMIEAANLSSSISGQGHSYAMTHCSSRLNAAAQLKEVLGGMAQYLK</sequence>
<dbReference type="InterPro" id="IPR011249">
    <property type="entry name" value="Metalloenz_LuxS/M16"/>
</dbReference>
<keyword evidence="4" id="KW-1185">Reference proteome</keyword>
<dbReference type="Proteomes" id="UP000507470">
    <property type="component" value="Unassembled WGS sequence"/>
</dbReference>
<evidence type="ECO:0000256" key="1">
    <source>
        <dbReference type="SAM" id="MobiDB-lite"/>
    </source>
</evidence>
<dbReference type="GO" id="GO:0016485">
    <property type="term" value="P:protein processing"/>
    <property type="evidence" value="ECO:0007669"/>
    <property type="project" value="TreeGrafter"/>
</dbReference>
<gene>
    <name evidence="3" type="ORF">MCOR_55195</name>
</gene>
<reference evidence="3 4" key="1">
    <citation type="submission" date="2020-06" db="EMBL/GenBank/DDBJ databases">
        <authorList>
            <person name="Li R."/>
            <person name="Bekaert M."/>
        </authorList>
    </citation>
    <scope>NUCLEOTIDE SEQUENCE [LARGE SCALE GENOMIC DNA]</scope>
    <source>
        <strain evidence="4">wild</strain>
    </source>
</reference>
<feature type="domain" description="Peptidase M16C associated" evidence="2">
    <location>
        <begin position="1"/>
        <end position="314"/>
    </location>
</feature>
<dbReference type="Gene3D" id="3.30.830.10">
    <property type="entry name" value="Metalloenzyme, LuxS/M16 peptidase-like"/>
    <property type="match status" value="1"/>
</dbReference>
<organism evidence="3 4">
    <name type="scientific">Mytilus coruscus</name>
    <name type="common">Sea mussel</name>
    <dbReference type="NCBI Taxonomy" id="42192"/>
    <lineage>
        <taxon>Eukaryota</taxon>
        <taxon>Metazoa</taxon>
        <taxon>Spiralia</taxon>
        <taxon>Lophotrochozoa</taxon>
        <taxon>Mollusca</taxon>
        <taxon>Bivalvia</taxon>
        <taxon>Autobranchia</taxon>
        <taxon>Pteriomorphia</taxon>
        <taxon>Mytilida</taxon>
        <taxon>Mytiloidea</taxon>
        <taxon>Mytilidae</taxon>
        <taxon>Mytilinae</taxon>
        <taxon>Mytilus</taxon>
    </lineage>
</organism>
<proteinExistence type="predicted"/>
<feature type="region of interest" description="Disordered" evidence="1">
    <location>
        <begin position="78"/>
        <end position="103"/>
    </location>
</feature>
<dbReference type="Pfam" id="PF08367">
    <property type="entry name" value="M16C_assoc"/>
    <property type="match status" value="1"/>
</dbReference>
<dbReference type="PANTHER" id="PTHR43016">
    <property type="entry name" value="PRESEQUENCE PROTEASE"/>
    <property type="match status" value="1"/>
</dbReference>
<dbReference type="PANTHER" id="PTHR43016:SF13">
    <property type="entry name" value="PRESEQUENCE PROTEASE, MITOCHONDRIAL"/>
    <property type="match status" value="1"/>
</dbReference>
<dbReference type="SMART" id="SM01264">
    <property type="entry name" value="M16C_associated"/>
    <property type="match status" value="1"/>
</dbReference>
<dbReference type="GO" id="GO:0005759">
    <property type="term" value="C:mitochondrial matrix"/>
    <property type="evidence" value="ECO:0007669"/>
    <property type="project" value="TreeGrafter"/>
</dbReference>
<dbReference type="OrthoDB" id="10250783at2759"/>
<evidence type="ECO:0000313" key="4">
    <source>
        <dbReference type="Proteomes" id="UP000507470"/>
    </source>
</evidence>